<dbReference type="RefSeq" id="WP_037602178.1">
    <property type="nucleotide sequence ID" value="NZ_JALDWC010000031.1"/>
</dbReference>
<comment type="catalytic activity">
    <reaction evidence="8 10">
        <text>[thioredoxin]-disulfide + L-methionine + H2O = L-methionine (S)-S-oxide + [thioredoxin]-dithiol</text>
        <dbReference type="Rhea" id="RHEA:19993"/>
        <dbReference type="Rhea" id="RHEA-COMP:10698"/>
        <dbReference type="Rhea" id="RHEA-COMP:10700"/>
        <dbReference type="ChEBI" id="CHEBI:15377"/>
        <dbReference type="ChEBI" id="CHEBI:29950"/>
        <dbReference type="ChEBI" id="CHEBI:50058"/>
        <dbReference type="ChEBI" id="CHEBI:57844"/>
        <dbReference type="ChEBI" id="CHEBI:58772"/>
        <dbReference type="EC" id="1.8.4.11"/>
    </reaction>
</comment>
<dbReference type="PROSITE" id="PS51790">
    <property type="entry name" value="MSRB"/>
    <property type="match status" value="1"/>
</dbReference>
<feature type="active site" evidence="10">
    <location>
        <position position="15"/>
    </location>
</feature>
<keyword evidence="4" id="KW-0511">Multifunctional enzyme</keyword>
<organism evidence="12 13">
    <name type="scientific">Streptococcus salivarius</name>
    <dbReference type="NCBI Taxonomy" id="1304"/>
    <lineage>
        <taxon>Bacteria</taxon>
        <taxon>Bacillati</taxon>
        <taxon>Bacillota</taxon>
        <taxon>Bacilli</taxon>
        <taxon>Lactobacillales</taxon>
        <taxon>Streptococcaceae</taxon>
        <taxon>Streptococcus</taxon>
    </lineage>
</organism>
<protein>
    <recommendedName>
        <fullName evidence="9 10">Multifunctional fusion protein</fullName>
    </recommendedName>
    <domain>
        <recommendedName>
            <fullName evidence="10">Peptide methionine sulfoxide reductase MsrA</fullName>
            <shortName evidence="10">Protein-methionine-S-oxide reductase</shortName>
            <ecNumber evidence="10">1.8.4.11</ecNumber>
        </recommendedName>
        <alternativeName>
            <fullName evidence="10">Peptide-methionine (S)-S-oxide reductase</fullName>
            <shortName evidence="10">Peptide Met(O) reductase</shortName>
        </alternativeName>
    </domain>
    <domain>
        <recommendedName>
            <fullName evidence="9">Peptide methionine sulfoxide reductase MsrB</fullName>
            <ecNumber evidence="9">1.8.4.12</ecNumber>
        </recommendedName>
        <alternativeName>
            <fullName evidence="9">Peptide-methionine (R)-S-oxide reductase</fullName>
        </alternativeName>
    </domain>
</protein>
<dbReference type="SUPFAM" id="SSF51316">
    <property type="entry name" value="Mss4-like"/>
    <property type="match status" value="1"/>
</dbReference>
<dbReference type="Proteomes" id="UP000027855">
    <property type="component" value="Unassembled WGS sequence"/>
</dbReference>
<dbReference type="InterPro" id="IPR002579">
    <property type="entry name" value="Met_Sox_Rdtase_MsrB_dom"/>
</dbReference>
<evidence type="ECO:0000313" key="12">
    <source>
        <dbReference type="EMBL" id="KEO44896.1"/>
    </source>
</evidence>
<comment type="catalytic activity">
    <reaction evidence="6 10">
        <text>L-methionyl-[protein] + [thioredoxin]-disulfide + H2O = L-methionyl-(S)-S-oxide-[protein] + [thioredoxin]-dithiol</text>
        <dbReference type="Rhea" id="RHEA:14217"/>
        <dbReference type="Rhea" id="RHEA-COMP:10698"/>
        <dbReference type="Rhea" id="RHEA-COMP:10700"/>
        <dbReference type="Rhea" id="RHEA-COMP:12313"/>
        <dbReference type="Rhea" id="RHEA-COMP:12315"/>
        <dbReference type="ChEBI" id="CHEBI:15377"/>
        <dbReference type="ChEBI" id="CHEBI:16044"/>
        <dbReference type="ChEBI" id="CHEBI:29950"/>
        <dbReference type="ChEBI" id="CHEBI:44120"/>
        <dbReference type="ChEBI" id="CHEBI:50058"/>
        <dbReference type="EC" id="1.8.4.11"/>
    </reaction>
</comment>
<dbReference type="HAMAP" id="MF_01401">
    <property type="entry name" value="MsrA"/>
    <property type="match status" value="1"/>
</dbReference>
<dbReference type="Gene3D" id="2.170.150.20">
    <property type="entry name" value="Peptide methionine sulfoxide reductase"/>
    <property type="match status" value="1"/>
</dbReference>
<evidence type="ECO:0000256" key="10">
    <source>
        <dbReference type="HAMAP-Rule" id="MF_01401"/>
    </source>
</evidence>
<accession>A0A074IXZ1</accession>
<comment type="catalytic activity">
    <reaction evidence="7 9">
        <text>L-methionyl-[protein] + [thioredoxin]-disulfide + H2O = L-methionyl-(R)-S-oxide-[protein] + [thioredoxin]-dithiol</text>
        <dbReference type="Rhea" id="RHEA:24164"/>
        <dbReference type="Rhea" id="RHEA-COMP:10698"/>
        <dbReference type="Rhea" id="RHEA-COMP:10700"/>
        <dbReference type="Rhea" id="RHEA-COMP:12313"/>
        <dbReference type="Rhea" id="RHEA-COMP:12314"/>
        <dbReference type="ChEBI" id="CHEBI:15377"/>
        <dbReference type="ChEBI" id="CHEBI:16044"/>
        <dbReference type="ChEBI" id="CHEBI:29950"/>
        <dbReference type="ChEBI" id="CHEBI:45764"/>
        <dbReference type="ChEBI" id="CHEBI:50058"/>
        <dbReference type="EC" id="1.8.4.12"/>
    </reaction>
</comment>
<evidence type="ECO:0000313" key="13">
    <source>
        <dbReference type="Proteomes" id="UP000027855"/>
    </source>
</evidence>
<evidence type="ECO:0000256" key="3">
    <source>
        <dbReference type="ARBA" id="ARBA00023002"/>
    </source>
</evidence>
<keyword evidence="3 9" id="KW-0560">Oxidoreductase</keyword>
<dbReference type="FunFam" id="3.30.1060.10:FF:000007">
    <property type="entry name" value="Peptide methionine sulfoxide reductase msrA/msrB"/>
    <property type="match status" value="1"/>
</dbReference>
<dbReference type="InterPro" id="IPR002569">
    <property type="entry name" value="Met_Sox_Rdtase_MsrA_dom"/>
</dbReference>
<feature type="active site" description="Nucleophile" evidence="9">
    <location>
        <position position="289"/>
    </location>
</feature>
<dbReference type="PANTHER" id="PTHR10173">
    <property type="entry name" value="METHIONINE SULFOXIDE REDUCTASE"/>
    <property type="match status" value="1"/>
</dbReference>
<dbReference type="FunFam" id="2.170.150.20:FF:000003">
    <property type="entry name" value="Peptide methionine sulfoxide reductase MsrB"/>
    <property type="match status" value="1"/>
</dbReference>
<evidence type="ECO:0000256" key="6">
    <source>
        <dbReference type="ARBA" id="ARBA00047806"/>
    </source>
</evidence>
<evidence type="ECO:0000256" key="5">
    <source>
        <dbReference type="ARBA" id="ARBA00024679"/>
    </source>
</evidence>
<dbReference type="GO" id="GO:0033743">
    <property type="term" value="F:peptide-methionine (R)-S-oxide reductase activity"/>
    <property type="evidence" value="ECO:0007669"/>
    <property type="project" value="UniProtKB-UniRule"/>
</dbReference>
<evidence type="ECO:0000259" key="11">
    <source>
        <dbReference type="PROSITE" id="PS51790"/>
    </source>
</evidence>
<comment type="similarity">
    <text evidence="10">Belongs to the MsrA Met sulfoxide reductase family.</text>
</comment>
<comment type="caution">
    <text evidence="9">Lacks conserved residue(s) required for the propagation of feature annotation.</text>
</comment>
<dbReference type="GO" id="GO:0005737">
    <property type="term" value="C:cytoplasm"/>
    <property type="evidence" value="ECO:0007669"/>
    <property type="project" value="TreeGrafter"/>
</dbReference>
<comment type="similarity">
    <text evidence="9">Belongs to the MsrB Met sulfoxide reductase family.</text>
</comment>
<evidence type="ECO:0000256" key="1">
    <source>
        <dbReference type="ARBA" id="ARBA00008076"/>
    </source>
</evidence>
<evidence type="ECO:0000256" key="4">
    <source>
        <dbReference type="ARBA" id="ARBA00023268"/>
    </source>
</evidence>
<dbReference type="HAMAP" id="MF_01400">
    <property type="entry name" value="MsrB"/>
    <property type="match status" value="1"/>
</dbReference>
<dbReference type="EC" id="1.8.4.12" evidence="9"/>
<dbReference type="PANTHER" id="PTHR10173:SF59">
    <property type="entry name" value="PEPTIDE METHIONINE SULFOXIDE REDUCTASE MSRA_MSRB"/>
    <property type="match status" value="1"/>
</dbReference>
<feature type="domain" description="MsrB" evidence="11">
    <location>
        <begin position="177"/>
        <end position="300"/>
    </location>
</feature>
<dbReference type="NCBIfam" id="TIGR00357">
    <property type="entry name" value="peptide-methionine (R)-S-oxide reductase MsrB"/>
    <property type="match status" value="1"/>
</dbReference>
<comment type="function">
    <text evidence="5 10">Has an important function as a repair enzyme for proteins that have been inactivated by oxidation. Catalyzes the reversible oxidation-reduction of methionine sulfoxide in proteins to methionine.</text>
</comment>
<evidence type="ECO:0000256" key="8">
    <source>
        <dbReference type="ARBA" id="ARBA00048782"/>
    </source>
</evidence>
<dbReference type="InterPro" id="IPR011057">
    <property type="entry name" value="Mss4-like_sf"/>
</dbReference>
<gene>
    <name evidence="10" type="primary">msrA</name>
    <name evidence="9" type="synonym">msrB</name>
    <name evidence="12" type="ORF">DL07_03235</name>
</gene>
<dbReference type="GO" id="GO:0030091">
    <property type="term" value="P:protein repair"/>
    <property type="evidence" value="ECO:0007669"/>
    <property type="project" value="InterPro"/>
</dbReference>
<comment type="similarity">
    <text evidence="1">In the C-terminal section; belongs to the MsrB Met sulfoxide reductase family.</text>
</comment>
<evidence type="ECO:0000256" key="9">
    <source>
        <dbReference type="HAMAP-Rule" id="MF_01400"/>
    </source>
</evidence>
<sequence>MSNLNNHMIYLAGGCFWGVEEYFSRVPGVLDAVSGYANGRSETTRYELIGQTGHAETVQVTYDASKVSLREILLHFFRIINPLSKNKQGNDVGTQYRTGVYYTDDNDLPVIKQVFQEMTEQYGQPLAVELLPLKHFIPAEDYHQDYLKKNPNGYCHINVNQAVNPVIDSSAYHKPNQEELKESLSPEAYAVTQENGTERAFTSPLWNQFEPGIYVDVVTGEPLFSSKDKFDSACGWPSFSRPISPEVANYKEDHSHNMDRIEVRSRVGDSHLGHVFPDGPRDKGGLRYCINGVATRFVPKADMAKEGYAYLLDQVD</sequence>
<dbReference type="EMBL" id="JJMT01000015">
    <property type="protein sequence ID" value="KEO44896.1"/>
    <property type="molecule type" value="Genomic_DNA"/>
</dbReference>
<dbReference type="NCBIfam" id="TIGR00401">
    <property type="entry name" value="msrA"/>
    <property type="match status" value="1"/>
</dbReference>
<dbReference type="Gene3D" id="3.30.1060.10">
    <property type="entry name" value="Peptide methionine sulphoxide reductase MsrA"/>
    <property type="match status" value="1"/>
</dbReference>
<reference evidence="12 13" key="1">
    <citation type="submission" date="2014-04" db="EMBL/GenBank/DDBJ databases">
        <title>Variable characteristics of bacteriocin-producing Streptococcus salivarius strains isolated from Malaysian subjects.</title>
        <authorList>
            <person name="Philip K."/>
            <person name="Barbour A."/>
        </authorList>
    </citation>
    <scope>NUCLEOTIDE SEQUENCE [LARGE SCALE GENOMIC DNA]</scope>
    <source>
        <strain evidence="12 13">NU10</strain>
    </source>
</reference>
<dbReference type="GO" id="GO:0006979">
    <property type="term" value="P:response to oxidative stress"/>
    <property type="evidence" value="ECO:0007669"/>
    <property type="project" value="InterPro"/>
</dbReference>
<comment type="similarity">
    <text evidence="2">In the N-terminal section; belongs to the MsrA Met sulfoxide reductase family.</text>
</comment>
<dbReference type="SUPFAM" id="SSF55068">
    <property type="entry name" value="Peptide methionine sulfoxide reductase"/>
    <property type="match status" value="1"/>
</dbReference>
<evidence type="ECO:0000256" key="7">
    <source>
        <dbReference type="ARBA" id="ARBA00048488"/>
    </source>
</evidence>
<name>A0A074IXZ1_STRSL</name>
<dbReference type="InterPro" id="IPR036509">
    <property type="entry name" value="Met_Sox_Rdtase_MsrA_sf"/>
</dbReference>
<dbReference type="EC" id="1.8.4.11" evidence="10"/>
<dbReference type="AlphaFoldDB" id="A0A074IXZ1"/>
<dbReference type="GO" id="GO:0008113">
    <property type="term" value="F:peptide-methionine (S)-S-oxide reductase activity"/>
    <property type="evidence" value="ECO:0007669"/>
    <property type="project" value="UniProtKB-UniRule"/>
</dbReference>
<dbReference type="InterPro" id="IPR028427">
    <property type="entry name" value="Met_Sox_Rdtase_MsrB"/>
</dbReference>
<comment type="caution">
    <text evidence="12">The sequence shown here is derived from an EMBL/GenBank/DDBJ whole genome shotgun (WGS) entry which is preliminary data.</text>
</comment>
<dbReference type="GO" id="GO:0033744">
    <property type="term" value="F:L-methionine:thioredoxin-disulfide S-oxidoreductase activity"/>
    <property type="evidence" value="ECO:0007669"/>
    <property type="project" value="RHEA"/>
</dbReference>
<dbReference type="Pfam" id="PF01641">
    <property type="entry name" value="SelR"/>
    <property type="match status" value="1"/>
</dbReference>
<evidence type="ECO:0000256" key="2">
    <source>
        <dbReference type="ARBA" id="ARBA00011017"/>
    </source>
</evidence>
<proteinExistence type="inferred from homology"/>
<dbReference type="Pfam" id="PF01625">
    <property type="entry name" value="PMSR"/>
    <property type="match status" value="1"/>
</dbReference>